<comment type="caution">
    <text evidence="2">The sequence shown here is derived from an EMBL/GenBank/DDBJ whole genome shotgun (WGS) entry which is preliminary data.</text>
</comment>
<feature type="non-terminal residue" evidence="2">
    <location>
        <position position="1"/>
    </location>
</feature>
<feature type="compositionally biased region" description="Polar residues" evidence="1">
    <location>
        <begin position="8"/>
        <end position="19"/>
    </location>
</feature>
<dbReference type="EMBL" id="CAJVPS010002107">
    <property type="protein sequence ID" value="CAG8560432.1"/>
    <property type="molecule type" value="Genomic_DNA"/>
</dbReference>
<evidence type="ECO:0000313" key="2">
    <source>
        <dbReference type="EMBL" id="CAG8560432.1"/>
    </source>
</evidence>
<reference evidence="2" key="1">
    <citation type="submission" date="2021-06" db="EMBL/GenBank/DDBJ databases">
        <authorList>
            <person name="Kallberg Y."/>
            <person name="Tangrot J."/>
            <person name="Rosling A."/>
        </authorList>
    </citation>
    <scope>NUCLEOTIDE SEQUENCE</scope>
    <source>
        <strain evidence="2">FL130A</strain>
    </source>
</reference>
<dbReference type="AlphaFoldDB" id="A0A9N9B9M1"/>
<evidence type="ECO:0000313" key="3">
    <source>
        <dbReference type="Proteomes" id="UP000789508"/>
    </source>
</evidence>
<feature type="region of interest" description="Disordered" evidence="1">
    <location>
        <begin position="1"/>
        <end position="21"/>
    </location>
</feature>
<protein>
    <submittedName>
        <fullName evidence="2">2795_t:CDS:1</fullName>
    </submittedName>
</protein>
<proteinExistence type="predicted"/>
<dbReference type="Proteomes" id="UP000789508">
    <property type="component" value="Unassembled WGS sequence"/>
</dbReference>
<keyword evidence="3" id="KW-1185">Reference proteome</keyword>
<gene>
    <name evidence="2" type="ORF">ALEPTO_LOCUS6326</name>
</gene>
<accession>A0A9N9B9M1</accession>
<organism evidence="2 3">
    <name type="scientific">Ambispora leptoticha</name>
    <dbReference type="NCBI Taxonomy" id="144679"/>
    <lineage>
        <taxon>Eukaryota</taxon>
        <taxon>Fungi</taxon>
        <taxon>Fungi incertae sedis</taxon>
        <taxon>Mucoromycota</taxon>
        <taxon>Glomeromycotina</taxon>
        <taxon>Glomeromycetes</taxon>
        <taxon>Archaeosporales</taxon>
        <taxon>Ambisporaceae</taxon>
        <taxon>Ambispora</taxon>
    </lineage>
</organism>
<sequence length="120" mass="13861">MSIHPNYPNFQKNSLNQDITPPIYSLNQPKLKKPVPMLMPMKPKIAASPKKLENPTLYMKSEEQKNTNMQFSVINQLKLQAAAKDALNAVYISKNMVNEAELQWKIKDYNVNSNFYTEIM</sequence>
<name>A0A9N9B9M1_9GLOM</name>
<evidence type="ECO:0000256" key="1">
    <source>
        <dbReference type="SAM" id="MobiDB-lite"/>
    </source>
</evidence>